<evidence type="ECO:0000313" key="3">
    <source>
        <dbReference type="Proteomes" id="UP000823561"/>
    </source>
</evidence>
<protein>
    <submittedName>
        <fullName evidence="2">Uncharacterized protein</fullName>
    </submittedName>
</protein>
<proteinExistence type="predicted"/>
<dbReference type="EMBL" id="JADWDJ010000020">
    <property type="protein sequence ID" value="KAG5264984.1"/>
    <property type="molecule type" value="Genomic_DNA"/>
</dbReference>
<gene>
    <name evidence="2" type="ORF">AALO_G00260190</name>
</gene>
<name>A0AAV6FR67_9TELE</name>
<comment type="caution">
    <text evidence="2">The sequence shown here is derived from an EMBL/GenBank/DDBJ whole genome shotgun (WGS) entry which is preliminary data.</text>
</comment>
<dbReference type="AlphaFoldDB" id="A0AAV6FR67"/>
<evidence type="ECO:0000313" key="2">
    <source>
        <dbReference type="EMBL" id="KAG5264984.1"/>
    </source>
</evidence>
<reference evidence="2" key="1">
    <citation type="submission" date="2020-10" db="EMBL/GenBank/DDBJ databases">
        <title>Chromosome-scale genome assembly of the Allis shad, Alosa alosa.</title>
        <authorList>
            <person name="Margot Z."/>
            <person name="Christophe K."/>
            <person name="Cabau C."/>
            <person name="Louis A."/>
            <person name="Berthelot C."/>
            <person name="Parey E."/>
            <person name="Roest Crollius H."/>
            <person name="Montfort J."/>
            <person name="Robinson-Rechavi M."/>
            <person name="Bucao C."/>
            <person name="Bouchez O."/>
            <person name="Gislard M."/>
            <person name="Lluch J."/>
            <person name="Milhes M."/>
            <person name="Lampietro C."/>
            <person name="Lopez Roques C."/>
            <person name="Donnadieu C."/>
            <person name="Braasch I."/>
            <person name="Desvignes T."/>
            <person name="Postlethwait J."/>
            <person name="Bobe J."/>
            <person name="Guiguen Y."/>
        </authorList>
    </citation>
    <scope>NUCLEOTIDE SEQUENCE</scope>
    <source>
        <strain evidence="2">M-15738</strain>
        <tissue evidence="2">Blood</tissue>
    </source>
</reference>
<evidence type="ECO:0000256" key="1">
    <source>
        <dbReference type="SAM" id="MobiDB-lite"/>
    </source>
</evidence>
<organism evidence="2 3">
    <name type="scientific">Alosa alosa</name>
    <name type="common">allis shad</name>
    <dbReference type="NCBI Taxonomy" id="278164"/>
    <lineage>
        <taxon>Eukaryota</taxon>
        <taxon>Metazoa</taxon>
        <taxon>Chordata</taxon>
        <taxon>Craniata</taxon>
        <taxon>Vertebrata</taxon>
        <taxon>Euteleostomi</taxon>
        <taxon>Actinopterygii</taxon>
        <taxon>Neopterygii</taxon>
        <taxon>Teleostei</taxon>
        <taxon>Clupei</taxon>
        <taxon>Clupeiformes</taxon>
        <taxon>Clupeoidei</taxon>
        <taxon>Clupeidae</taxon>
        <taxon>Alosa</taxon>
    </lineage>
</organism>
<sequence length="162" mass="18471">MQDIEHEVRRELLVKHLSSVSREGDELQDCDQRIPSAPSDLDSPESAIVDNHKTPDDLKMPLVKRILSDLELELEYYKCSRLHTWLEVVADVVTRLFFVMKTAPCDTPYNGSFMQLTELAVNIVRAVLVNLSSLLPISSLQAQYSRPTAARMTHFIHHKLTT</sequence>
<dbReference type="Proteomes" id="UP000823561">
    <property type="component" value="Chromosome 20"/>
</dbReference>
<feature type="region of interest" description="Disordered" evidence="1">
    <location>
        <begin position="24"/>
        <end position="47"/>
    </location>
</feature>
<keyword evidence="3" id="KW-1185">Reference proteome</keyword>
<accession>A0AAV6FR67</accession>